<keyword evidence="2" id="KW-0067">ATP-binding</keyword>
<evidence type="ECO:0000259" key="4">
    <source>
        <dbReference type="PROSITE" id="PS50043"/>
    </source>
</evidence>
<keyword evidence="1" id="KW-0547">Nucleotide-binding</keyword>
<dbReference type="PANTHER" id="PTHR16305:SF35">
    <property type="entry name" value="TRANSCRIPTIONAL ACTIVATOR DOMAIN"/>
    <property type="match status" value="1"/>
</dbReference>
<name>A0A4Y3R479_STRCI</name>
<accession>A0A4Y3R479</accession>
<feature type="compositionally biased region" description="Low complexity" evidence="3">
    <location>
        <begin position="1105"/>
        <end position="1123"/>
    </location>
</feature>
<feature type="compositionally biased region" description="Basic and acidic residues" evidence="3">
    <location>
        <begin position="319"/>
        <end position="329"/>
    </location>
</feature>
<dbReference type="PANTHER" id="PTHR16305">
    <property type="entry name" value="TESTICULAR SOLUBLE ADENYLYL CYCLASE"/>
    <property type="match status" value="1"/>
</dbReference>
<dbReference type="Gene3D" id="1.25.40.10">
    <property type="entry name" value="Tetratricopeptide repeat domain"/>
    <property type="match status" value="1"/>
</dbReference>
<dbReference type="InterPro" id="IPR036388">
    <property type="entry name" value="WH-like_DNA-bd_sf"/>
</dbReference>
<dbReference type="PROSITE" id="PS00622">
    <property type="entry name" value="HTH_LUXR_1"/>
    <property type="match status" value="1"/>
</dbReference>
<feature type="region of interest" description="Disordered" evidence="3">
    <location>
        <begin position="1035"/>
        <end position="1055"/>
    </location>
</feature>
<dbReference type="PROSITE" id="PS50043">
    <property type="entry name" value="HTH_LUXR_2"/>
    <property type="match status" value="1"/>
</dbReference>
<feature type="compositionally biased region" description="Gly residues" evidence="3">
    <location>
        <begin position="467"/>
        <end position="478"/>
    </location>
</feature>
<dbReference type="InterPro" id="IPR011990">
    <property type="entry name" value="TPR-like_helical_dom_sf"/>
</dbReference>
<evidence type="ECO:0000256" key="1">
    <source>
        <dbReference type="ARBA" id="ARBA00022741"/>
    </source>
</evidence>
<sequence>MPYAVLRSPQAPRFVGRQDELDALTAALAAPPSVVFVEGEAGIGKTRLVHEALGRAPAGRRALLGSCLPLREPFPYGPVVDLFRGLGDALPAPLNPVCGALRAHVPELAAALPPAPEPPTDHRAAQHRLFRAVRALLEALGETVVVVEDVHWADDGTRDLLRFLADAPPPGLSLLLTYRREDLPGDGGLPLGRAHRCPPGTTEVRVPLLPLGPAAVRELAAAMAEGADITDELAAELHRRTAGIPFVLEETVRALAARGARGRALDTDTLEAMPVPALLQEATADRLAQLSPDAAEAVRAAAVLRVPAEEELLAAMLDDAPHTDPHPDPRPGPPRGAGCAHPADGTPAPARDPSLGNASRPALPGDAAPRTHLPRPALPGPSRTDGSRTDGTFADDSLADLLGADVLGAGPGHPYRPAPVRALAPSRTDPGTDPASGQQPSRGRRPGPGRSPRPGSPTGTDPDAGADGPGVRGPGGGGRAVAAVREALLAGMLHEQDEGRYGFRHALAQQAVYAMLPGPDRHQLHRRALTALARRDPPPLVRLAYHARMSGDWRAWYRHCEQAAEAAHDMGDTALAVELLEELLSDDRMPADERGRLAARLSREAAVGLAHRRATGLLRRVLRDARLPAGLRGEIRLNLGLLLNNQAGRYQEGRADTETAVAELHERPALAARGMAALAMPGWGDQPRSTHEKWIARAEELVAGETDGALRLAVRGNHLALLMSCGSPAVWRQAETLLAQGGTVAERRQVARACGNLADAATCLGHYAAARRYRREGRRLAVEYGAPYLENIVEGTALRLAWYTGRWDGLAERARAALGVVRGVSSVAADAHLVLGLLASARGEWEEAEARLRDAGLADPANAPANILAAASAAMARLRTACGDPEAGCAEALRAVARIRRKDIWTWAADLAPMAVAALVRCSRHEEAEALTAEFGEQLAGRDAPLAAAAHLACQGVLATAAGRGAEAAATFTAARAAYAVLPQPYSAARAGEAAARNRLAFGDAAAAAQLAAAAEEFGALGAVRDAARCRSVLRRSGTATPSRRGRRGYGGRLSPREGEVARLVSLGRTNREIAEVLFLSPRTVEQHVARVLRKLNLTSRSQVPAHHPAFGAAGPAGDHPGA</sequence>
<dbReference type="SUPFAM" id="SSF46894">
    <property type="entry name" value="C-terminal effector domain of the bipartite response regulators"/>
    <property type="match status" value="1"/>
</dbReference>
<dbReference type="PRINTS" id="PR00038">
    <property type="entry name" value="HTHLUXR"/>
</dbReference>
<feature type="region of interest" description="Disordered" evidence="3">
    <location>
        <begin position="1104"/>
        <end position="1123"/>
    </location>
</feature>
<dbReference type="EMBL" id="BJMM01000032">
    <property type="protein sequence ID" value="GEB52516.1"/>
    <property type="molecule type" value="Genomic_DNA"/>
</dbReference>
<dbReference type="SUPFAM" id="SSF52540">
    <property type="entry name" value="P-loop containing nucleoside triphosphate hydrolases"/>
    <property type="match status" value="1"/>
</dbReference>
<dbReference type="GO" id="GO:0006355">
    <property type="term" value="P:regulation of DNA-templated transcription"/>
    <property type="evidence" value="ECO:0007669"/>
    <property type="project" value="InterPro"/>
</dbReference>
<feature type="region of interest" description="Disordered" evidence="3">
    <location>
        <begin position="319"/>
        <end position="395"/>
    </location>
</feature>
<dbReference type="InterPro" id="IPR027417">
    <property type="entry name" value="P-loop_NTPase"/>
</dbReference>
<evidence type="ECO:0000313" key="6">
    <source>
        <dbReference type="Proteomes" id="UP000319210"/>
    </source>
</evidence>
<evidence type="ECO:0000256" key="2">
    <source>
        <dbReference type="ARBA" id="ARBA00022840"/>
    </source>
</evidence>
<protein>
    <recommendedName>
        <fullName evidence="4">HTH luxR-type domain-containing protein</fullName>
    </recommendedName>
</protein>
<dbReference type="Pfam" id="PF13191">
    <property type="entry name" value="AAA_16"/>
    <property type="match status" value="1"/>
</dbReference>
<dbReference type="GO" id="GO:0004016">
    <property type="term" value="F:adenylate cyclase activity"/>
    <property type="evidence" value="ECO:0007669"/>
    <property type="project" value="TreeGrafter"/>
</dbReference>
<keyword evidence="6" id="KW-1185">Reference proteome</keyword>
<gene>
    <name evidence="5" type="ORF">SCA03_50670</name>
</gene>
<proteinExistence type="predicted"/>
<dbReference type="Pfam" id="PF00196">
    <property type="entry name" value="GerE"/>
    <property type="match status" value="1"/>
</dbReference>
<feature type="region of interest" description="Disordered" evidence="3">
    <location>
        <begin position="409"/>
        <end position="478"/>
    </location>
</feature>
<dbReference type="GO" id="GO:0005737">
    <property type="term" value="C:cytoplasm"/>
    <property type="evidence" value="ECO:0007669"/>
    <property type="project" value="TreeGrafter"/>
</dbReference>
<dbReference type="Proteomes" id="UP000319210">
    <property type="component" value="Unassembled WGS sequence"/>
</dbReference>
<dbReference type="SMART" id="SM00421">
    <property type="entry name" value="HTH_LUXR"/>
    <property type="match status" value="1"/>
</dbReference>
<reference evidence="5 6" key="1">
    <citation type="submission" date="2019-06" db="EMBL/GenBank/DDBJ databases">
        <title>Whole genome shotgun sequence of Streptomyces cacaoi subsp. cacaoi NBRC 12748.</title>
        <authorList>
            <person name="Hosoyama A."/>
            <person name="Uohara A."/>
            <person name="Ohji S."/>
            <person name="Ichikawa N."/>
        </authorList>
    </citation>
    <scope>NUCLEOTIDE SEQUENCE [LARGE SCALE GENOMIC DNA]</scope>
    <source>
        <strain evidence="5 6">NBRC 12748</strain>
    </source>
</reference>
<feature type="domain" description="HTH luxR-type" evidence="4">
    <location>
        <begin position="1047"/>
        <end position="1112"/>
    </location>
</feature>
<organism evidence="5 6">
    <name type="scientific">Streptomyces cacaoi</name>
    <dbReference type="NCBI Taxonomy" id="1898"/>
    <lineage>
        <taxon>Bacteria</taxon>
        <taxon>Bacillati</taxon>
        <taxon>Actinomycetota</taxon>
        <taxon>Actinomycetes</taxon>
        <taxon>Kitasatosporales</taxon>
        <taxon>Streptomycetaceae</taxon>
        <taxon>Streptomyces</taxon>
    </lineage>
</organism>
<evidence type="ECO:0000313" key="5">
    <source>
        <dbReference type="EMBL" id="GEB52516.1"/>
    </source>
</evidence>
<dbReference type="CDD" id="cd06170">
    <property type="entry name" value="LuxR_C_like"/>
    <property type="match status" value="1"/>
</dbReference>
<dbReference type="InterPro" id="IPR041664">
    <property type="entry name" value="AAA_16"/>
</dbReference>
<dbReference type="InterPro" id="IPR016032">
    <property type="entry name" value="Sig_transdc_resp-reg_C-effctor"/>
</dbReference>
<dbReference type="GO" id="GO:0005524">
    <property type="term" value="F:ATP binding"/>
    <property type="evidence" value="ECO:0007669"/>
    <property type="project" value="UniProtKB-KW"/>
</dbReference>
<dbReference type="GO" id="GO:0003677">
    <property type="term" value="F:DNA binding"/>
    <property type="evidence" value="ECO:0007669"/>
    <property type="project" value="InterPro"/>
</dbReference>
<dbReference type="Gene3D" id="3.40.50.300">
    <property type="entry name" value="P-loop containing nucleotide triphosphate hydrolases"/>
    <property type="match status" value="1"/>
</dbReference>
<comment type="caution">
    <text evidence="5">The sequence shown here is derived from an EMBL/GenBank/DDBJ whole genome shotgun (WGS) entry which is preliminary data.</text>
</comment>
<dbReference type="AlphaFoldDB" id="A0A4Y3R479"/>
<evidence type="ECO:0000256" key="3">
    <source>
        <dbReference type="SAM" id="MobiDB-lite"/>
    </source>
</evidence>
<dbReference type="InterPro" id="IPR000792">
    <property type="entry name" value="Tscrpt_reg_LuxR_C"/>
</dbReference>
<dbReference type="Gene3D" id="1.10.10.10">
    <property type="entry name" value="Winged helix-like DNA-binding domain superfamily/Winged helix DNA-binding domain"/>
    <property type="match status" value="1"/>
</dbReference>
<dbReference type="RefSeq" id="WP_230988898.1">
    <property type="nucleotide sequence ID" value="NZ_BJMM01000032.1"/>
</dbReference>
<feature type="compositionally biased region" description="Low complexity" evidence="3">
    <location>
        <begin position="456"/>
        <end position="466"/>
    </location>
</feature>